<accession>A0A8R1Y6W5</accession>
<accession>A0A2A6BH94</accession>
<reference evidence="1" key="2">
    <citation type="submission" date="2022-06" db="UniProtKB">
        <authorList>
            <consortium name="EnsemblMetazoa"/>
        </authorList>
    </citation>
    <scope>IDENTIFICATION</scope>
    <source>
        <strain evidence="1">PS312</strain>
    </source>
</reference>
<name>A0A2A6BH94_PRIPA</name>
<dbReference type="AlphaFoldDB" id="A0A2A6BH94"/>
<evidence type="ECO:0000313" key="2">
    <source>
        <dbReference type="Proteomes" id="UP000005239"/>
    </source>
</evidence>
<organism evidence="1 2">
    <name type="scientific">Pristionchus pacificus</name>
    <name type="common">Parasitic nematode worm</name>
    <dbReference type="NCBI Taxonomy" id="54126"/>
    <lineage>
        <taxon>Eukaryota</taxon>
        <taxon>Metazoa</taxon>
        <taxon>Ecdysozoa</taxon>
        <taxon>Nematoda</taxon>
        <taxon>Chromadorea</taxon>
        <taxon>Rhabditida</taxon>
        <taxon>Rhabditina</taxon>
        <taxon>Diplogasteromorpha</taxon>
        <taxon>Diplogasteroidea</taxon>
        <taxon>Neodiplogasteridae</taxon>
        <taxon>Pristionchus</taxon>
    </lineage>
</organism>
<sequence length="205" mass="23305">MPCLDAPLAADKASFSTNLSESDIFLAWKMAESFICSDNFEHRVSIVHLKSCILSGRGLGAVANVVPEMSKELCEITHTRMKTVVATELSIDFQIPRRRGNLRINSPNWKCARAHIHYLENHEIGDFRRYGTAKLLIIVKRNGAGGIPRMLHEVARAMKSGRIERLKIITDEKTAQRDWEINYLTFDRCGVKIKYSEIGLDQLFE</sequence>
<dbReference type="EnsemblMetazoa" id="PPA01557.1">
    <property type="protein sequence ID" value="PPA01557.1"/>
    <property type="gene ID" value="WBGene00091111"/>
</dbReference>
<keyword evidence="2" id="KW-1185">Reference proteome</keyword>
<evidence type="ECO:0000313" key="1">
    <source>
        <dbReference type="EnsemblMetazoa" id="PPA01557.1"/>
    </source>
</evidence>
<protein>
    <submittedName>
        <fullName evidence="1">Uncharacterized protein</fullName>
    </submittedName>
</protein>
<reference evidence="2" key="1">
    <citation type="journal article" date="2008" name="Nat. Genet.">
        <title>The Pristionchus pacificus genome provides a unique perspective on nematode lifestyle and parasitism.</title>
        <authorList>
            <person name="Dieterich C."/>
            <person name="Clifton S.W."/>
            <person name="Schuster L.N."/>
            <person name="Chinwalla A."/>
            <person name="Delehaunty K."/>
            <person name="Dinkelacker I."/>
            <person name="Fulton L."/>
            <person name="Fulton R."/>
            <person name="Godfrey J."/>
            <person name="Minx P."/>
            <person name="Mitreva M."/>
            <person name="Roeseler W."/>
            <person name="Tian H."/>
            <person name="Witte H."/>
            <person name="Yang S.P."/>
            <person name="Wilson R.K."/>
            <person name="Sommer R.J."/>
        </authorList>
    </citation>
    <scope>NUCLEOTIDE SEQUENCE [LARGE SCALE GENOMIC DNA]</scope>
    <source>
        <strain evidence="2">PS312</strain>
    </source>
</reference>
<proteinExistence type="predicted"/>
<dbReference type="Proteomes" id="UP000005239">
    <property type="component" value="Unassembled WGS sequence"/>
</dbReference>
<gene>
    <name evidence="1" type="primary">WBGene00091111</name>
</gene>